<evidence type="ECO:0000256" key="1">
    <source>
        <dbReference type="SAM" id="Phobius"/>
    </source>
</evidence>
<dbReference type="EMBL" id="CALNXJ010000044">
    <property type="protein sequence ID" value="CAH3147990.1"/>
    <property type="molecule type" value="Genomic_DNA"/>
</dbReference>
<proteinExistence type="predicted"/>
<evidence type="ECO:0000313" key="4">
    <source>
        <dbReference type="Proteomes" id="UP001159428"/>
    </source>
</evidence>
<keyword evidence="1" id="KW-0812">Transmembrane</keyword>
<feature type="signal peptide" evidence="2">
    <location>
        <begin position="1"/>
        <end position="20"/>
    </location>
</feature>
<dbReference type="Gene3D" id="2.10.60.10">
    <property type="entry name" value="CD59"/>
    <property type="match status" value="1"/>
</dbReference>
<keyword evidence="1" id="KW-0472">Membrane</keyword>
<name>A0AAU9XGW5_9CNID</name>
<feature type="chain" id="PRO_5043863460" evidence="2">
    <location>
        <begin position="21"/>
        <end position="127"/>
    </location>
</feature>
<dbReference type="AlphaFoldDB" id="A0AAU9XGW5"/>
<keyword evidence="4" id="KW-1185">Reference proteome</keyword>
<feature type="transmembrane region" description="Helical" evidence="1">
    <location>
        <begin position="108"/>
        <end position="126"/>
    </location>
</feature>
<dbReference type="InterPro" id="IPR045860">
    <property type="entry name" value="Snake_toxin-like_sf"/>
</dbReference>
<protein>
    <submittedName>
        <fullName evidence="3">Uncharacterized protein</fullName>
    </submittedName>
</protein>
<dbReference type="SUPFAM" id="SSF57302">
    <property type="entry name" value="Snake toxin-like"/>
    <property type="match status" value="1"/>
</dbReference>
<sequence length="127" mass="13425">MKGLVLSIFVFCAVLATAYSLKCYSCVGNEEKCSKSKLEANKASMSEDCPGGECIRLWGKKDDVTIVTNSCGDSSTCEKLKKNCDQVKDGKCAVGCCDSDYCNVGSSYSASVILMTVTSALGLALLN</sequence>
<evidence type="ECO:0000313" key="3">
    <source>
        <dbReference type="EMBL" id="CAH3147990.1"/>
    </source>
</evidence>
<dbReference type="Proteomes" id="UP001159428">
    <property type="component" value="Unassembled WGS sequence"/>
</dbReference>
<keyword evidence="2" id="KW-0732">Signal</keyword>
<organism evidence="3 4">
    <name type="scientific">Pocillopora meandrina</name>
    <dbReference type="NCBI Taxonomy" id="46732"/>
    <lineage>
        <taxon>Eukaryota</taxon>
        <taxon>Metazoa</taxon>
        <taxon>Cnidaria</taxon>
        <taxon>Anthozoa</taxon>
        <taxon>Hexacorallia</taxon>
        <taxon>Scleractinia</taxon>
        <taxon>Astrocoeniina</taxon>
        <taxon>Pocilloporidae</taxon>
        <taxon>Pocillopora</taxon>
    </lineage>
</organism>
<accession>A0AAU9XGW5</accession>
<evidence type="ECO:0000256" key="2">
    <source>
        <dbReference type="SAM" id="SignalP"/>
    </source>
</evidence>
<reference evidence="3 4" key="1">
    <citation type="submission" date="2022-05" db="EMBL/GenBank/DDBJ databases">
        <authorList>
            <consortium name="Genoscope - CEA"/>
            <person name="William W."/>
        </authorList>
    </citation>
    <scope>NUCLEOTIDE SEQUENCE [LARGE SCALE GENOMIC DNA]</scope>
</reference>
<dbReference type="CDD" id="cd23553">
    <property type="entry name" value="TFP_LU_ECD_Ly6PGE"/>
    <property type="match status" value="1"/>
</dbReference>
<gene>
    <name evidence="3" type="ORF">PMEA_00023746</name>
</gene>
<comment type="caution">
    <text evidence="3">The sequence shown here is derived from an EMBL/GenBank/DDBJ whole genome shotgun (WGS) entry which is preliminary data.</text>
</comment>
<keyword evidence="1" id="KW-1133">Transmembrane helix</keyword>